<reference evidence="2 3" key="1">
    <citation type="submission" date="2022-01" db="EMBL/GenBank/DDBJ databases">
        <authorList>
            <person name="Xiong W."/>
            <person name="Schranz E."/>
        </authorList>
    </citation>
    <scope>NUCLEOTIDE SEQUENCE [LARGE SCALE GENOMIC DNA]</scope>
</reference>
<organism evidence="2 3">
    <name type="scientific">Lactuca virosa</name>
    <dbReference type="NCBI Taxonomy" id="75947"/>
    <lineage>
        <taxon>Eukaryota</taxon>
        <taxon>Viridiplantae</taxon>
        <taxon>Streptophyta</taxon>
        <taxon>Embryophyta</taxon>
        <taxon>Tracheophyta</taxon>
        <taxon>Spermatophyta</taxon>
        <taxon>Magnoliopsida</taxon>
        <taxon>eudicotyledons</taxon>
        <taxon>Gunneridae</taxon>
        <taxon>Pentapetalae</taxon>
        <taxon>asterids</taxon>
        <taxon>campanulids</taxon>
        <taxon>Asterales</taxon>
        <taxon>Asteraceae</taxon>
        <taxon>Cichorioideae</taxon>
        <taxon>Cichorieae</taxon>
        <taxon>Lactucinae</taxon>
        <taxon>Lactuca</taxon>
    </lineage>
</organism>
<dbReference type="PANTHER" id="PTHR15503">
    <property type="entry name" value="LDOC1 RELATED"/>
    <property type="match status" value="1"/>
</dbReference>
<dbReference type="EMBL" id="CAKMRJ010003334">
    <property type="protein sequence ID" value="CAH1431387.1"/>
    <property type="molecule type" value="Genomic_DNA"/>
</dbReference>
<name>A0AAU9N007_9ASTR</name>
<protein>
    <recommendedName>
        <fullName evidence="1">Retrotransposon gag domain-containing protein</fullName>
    </recommendedName>
</protein>
<evidence type="ECO:0000259" key="1">
    <source>
        <dbReference type="Pfam" id="PF03732"/>
    </source>
</evidence>
<dbReference type="PANTHER" id="PTHR15503:SF41">
    <property type="entry name" value="NUCLEOTIDYLTRANSFERASE, RIBONUCLEASE H"/>
    <property type="match status" value="1"/>
</dbReference>
<dbReference type="AlphaFoldDB" id="A0AAU9N007"/>
<sequence length="191" mass="22106">MVTMMGSRTLTFREFRACGAPDYQGARDPIASTRWLADVANAFCTSRCPEGDKVRLASCLLKGRAHDWWEEVGHAIGDDTTLDTMTWADLTTRFRAEFAPVIEVQQLAREFQDLQQTTETVAKITTKFRERALLATQYAEDEEMKKARYHDMLRSDIRQFVSRSSCKTLDDMIARAREREIDLEMERKRKP</sequence>
<proteinExistence type="predicted"/>
<dbReference type="Proteomes" id="UP001157418">
    <property type="component" value="Unassembled WGS sequence"/>
</dbReference>
<evidence type="ECO:0000313" key="2">
    <source>
        <dbReference type="EMBL" id="CAH1431387.1"/>
    </source>
</evidence>
<gene>
    <name evidence="2" type="ORF">LVIROSA_LOCUS18105</name>
</gene>
<dbReference type="InterPro" id="IPR005162">
    <property type="entry name" value="Retrotrans_gag_dom"/>
</dbReference>
<feature type="domain" description="Retrotransposon gag" evidence="1">
    <location>
        <begin position="55"/>
        <end position="149"/>
    </location>
</feature>
<dbReference type="Pfam" id="PF03732">
    <property type="entry name" value="Retrotrans_gag"/>
    <property type="match status" value="1"/>
</dbReference>
<keyword evidence="3" id="KW-1185">Reference proteome</keyword>
<comment type="caution">
    <text evidence="2">The sequence shown here is derived from an EMBL/GenBank/DDBJ whole genome shotgun (WGS) entry which is preliminary data.</text>
</comment>
<evidence type="ECO:0000313" key="3">
    <source>
        <dbReference type="Proteomes" id="UP001157418"/>
    </source>
</evidence>
<accession>A0AAU9N007</accession>
<dbReference type="InterPro" id="IPR032567">
    <property type="entry name" value="RTL1-rel"/>
</dbReference>